<name>A0A1R1YSG4_9FUNG</name>
<dbReference type="GO" id="GO:0043130">
    <property type="term" value="F:ubiquitin binding"/>
    <property type="evidence" value="ECO:0007669"/>
    <property type="project" value="InterPro"/>
</dbReference>
<dbReference type="AlphaFoldDB" id="A0A1R1YSG4"/>
<evidence type="ECO:0000313" key="3">
    <source>
        <dbReference type="EMBL" id="OMJ29811.1"/>
    </source>
</evidence>
<feature type="compositionally biased region" description="Low complexity" evidence="1">
    <location>
        <begin position="75"/>
        <end position="104"/>
    </location>
</feature>
<dbReference type="Gene3D" id="1.10.8.10">
    <property type="entry name" value="DNA helicase RuvA subunit, C-terminal domain"/>
    <property type="match status" value="1"/>
</dbReference>
<dbReference type="Pfam" id="PF02845">
    <property type="entry name" value="CUE"/>
    <property type="match status" value="1"/>
</dbReference>
<gene>
    <name evidence="3" type="ORF">AYI69_g662</name>
</gene>
<dbReference type="PROSITE" id="PS51140">
    <property type="entry name" value="CUE"/>
    <property type="match status" value="1"/>
</dbReference>
<protein>
    <submittedName>
        <fullName evidence="3">Coupling of ubiquitin conjugation to ER degradation protein 1</fullName>
    </submittedName>
</protein>
<dbReference type="CDD" id="cd14376">
    <property type="entry name" value="CUE_AUP1_AMFR_like"/>
    <property type="match status" value="1"/>
</dbReference>
<keyword evidence="4" id="KW-1185">Reference proteome</keyword>
<sequence>MILGNNGPDSVNAGYPVREDHVRELLLVFPGIEEEAVRYDLRKTGSIQQTTENILRLGGTLPMPPQERVPQHAAGTSTSNGGNQGQQTNNRSHPSTSSSNNKSSVDLIQRLSINPEAEIVEKPENKWEADPELRALNFNKKKEYMVLQARKKFLEKNKI</sequence>
<reference evidence="4" key="1">
    <citation type="submission" date="2017-01" db="EMBL/GenBank/DDBJ databases">
        <authorList>
            <person name="Wang Y."/>
            <person name="White M."/>
            <person name="Kvist S."/>
            <person name="Moncalvo J.-M."/>
        </authorList>
    </citation>
    <scope>NUCLEOTIDE SEQUENCE [LARGE SCALE GENOMIC DNA]</scope>
    <source>
        <strain evidence="4">ID-206-W2</strain>
    </source>
</reference>
<accession>A0A1R1YSG4</accession>
<evidence type="ECO:0000313" key="4">
    <source>
        <dbReference type="Proteomes" id="UP000187429"/>
    </source>
</evidence>
<dbReference type="EMBL" id="LSSM01000170">
    <property type="protein sequence ID" value="OMJ29811.1"/>
    <property type="molecule type" value="Genomic_DNA"/>
</dbReference>
<dbReference type="OrthoDB" id="3824970at2759"/>
<dbReference type="InterPro" id="IPR003892">
    <property type="entry name" value="CUE"/>
</dbReference>
<comment type="caution">
    <text evidence="3">The sequence shown here is derived from an EMBL/GenBank/DDBJ whole genome shotgun (WGS) entry which is preliminary data.</text>
</comment>
<evidence type="ECO:0000256" key="1">
    <source>
        <dbReference type="SAM" id="MobiDB-lite"/>
    </source>
</evidence>
<dbReference type="Proteomes" id="UP000187429">
    <property type="component" value="Unassembled WGS sequence"/>
</dbReference>
<feature type="region of interest" description="Disordered" evidence="1">
    <location>
        <begin position="58"/>
        <end position="106"/>
    </location>
</feature>
<dbReference type="SMART" id="SM00546">
    <property type="entry name" value="CUE"/>
    <property type="match status" value="1"/>
</dbReference>
<feature type="domain" description="CUE" evidence="2">
    <location>
        <begin position="17"/>
        <end position="59"/>
    </location>
</feature>
<organism evidence="3 4">
    <name type="scientific">Smittium culicis</name>
    <dbReference type="NCBI Taxonomy" id="133412"/>
    <lineage>
        <taxon>Eukaryota</taxon>
        <taxon>Fungi</taxon>
        <taxon>Fungi incertae sedis</taxon>
        <taxon>Zoopagomycota</taxon>
        <taxon>Kickxellomycotina</taxon>
        <taxon>Harpellomycetes</taxon>
        <taxon>Harpellales</taxon>
        <taxon>Legeriomycetaceae</taxon>
        <taxon>Smittium</taxon>
    </lineage>
</organism>
<proteinExistence type="predicted"/>
<evidence type="ECO:0000259" key="2">
    <source>
        <dbReference type="PROSITE" id="PS51140"/>
    </source>
</evidence>